<evidence type="ECO:0000313" key="12">
    <source>
        <dbReference type="Proteomes" id="UP000007110"/>
    </source>
</evidence>
<dbReference type="RefSeq" id="XP_030849190.1">
    <property type="nucleotide sequence ID" value="XM_030993330.1"/>
</dbReference>
<keyword evidence="6" id="KW-0862">Zinc</keyword>
<organism evidence="11 12">
    <name type="scientific">Strongylocentrotus purpuratus</name>
    <name type="common">Purple sea urchin</name>
    <dbReference type="NCBI Taxonomy" id="7668"/>
    <lineage>
        <taxon>Eukaryota</taxon>
        <taxon>Metazoa</taxon>
        <taxon>Echinodermata</taxon>
        <taxon>Eleutherozoa</taxon>
        <taxon>Echinozoa</taxon>
        <taxon>Echinoidea</taxon>
        <taxon>Euechinoidea</taxon>
        <taxon>Echinacea</taxon>
        <taxon>Camarodonta</taxon>
        <taxon>Echinidea</taxon>
        <taxon>Strongylocentrotidae</taxon>
        <taxon>Strongylocentrotus</taxon>
    </lineage>
</organism>
<dbReference type="InterPro" id="IPR039054">
    <property type="entry name" value="Int12_PHD"/>
</dbReference>
<dbReference type="PROSITE" id="PS01359">
    <property type="entry name" value="ZF_PHD_1"/>
    <property type="match status" value="1"/>
</dbReference>
<dbReference type="GeneID" id="100891133"/>
<feature type="region of interest" description="Disordered" evidence="9">
    <location>
        <begin position="39"/>
        <end position="159"/>
    </location>
</feature>
<keyword evidence="4" id="KW-0479">Metal-binding</keyword>
<feature type="compositionally biased region" description="Acidic residues" evidence="9">
    <location>
        <begin position="110"/>
        <end position="140"/>
    </location>
</feature>
<evidence type="ECO:0000256" key="6">
    <source>
        <dbReference type="ARBA" id="ARBA00022833"/>
    </source>
</evidence>
<dbReference type="Proteomes" id="UP000007110">
    <property type="component" value="Unassembled WGS sequence"/>
</dbReference>
<dbReference type="InterPro" id="IPR051776">
    <property type="entry name" value="Integrator_subunit_12"/>
</dbReference>
<dbReference type="InterPro" id="IPR011011">
    <property type="entry name" value="Znf_FYVE_PHD"/>
</dbReference>
<dbReference type="FunCoup" id="A0A7M7PDL7">
    <property type="interactions" value="1140"/>
</dbReference>
<comment type="similarity">
    <text evidence="2">Belongs to the Integrator subunit 12 family.</text>
</comment>
<evidence type="ECO:0000256" key="8">
    <source>
        <dbReference type="PROSITE-ProRule" id="PRU00146"/>
    </source>
</evidence>
<proteinExistence type="inferred from homology"/>
<dbReference type="GO" id="GO:0008270">
    <property type="term" value="F:zinc ion binding"/>
    <property type="evidence" value="ECO:0007669"/>
    <property type="project" value="UniProtKB-KW"/>
</dbReference>
<reference evidence="11" key="2">
    <citation type="submission" date="2021-01" db="UniProtKB">
        <authorList>
            <consortium name="EnsemblMetazoa"/>
        </authorList>
    </citation>
    <scope>IDENTIFICATION</scope>
</reference>
<feature type="compositionally biased region" description="Low complexity" evidence="9">
    <location>
        <begin position="365"/>
        <end position="402"/>
    </location>
</feature>
<dbReference type="PROSITE" id="PS50016">
    <property type="entry name" value="ZF_PHD_2"/>
    <property type="match status" value="1"/>
</dbReference>
<dbReference type="EnsemblMetazoa" id="XM_030993330">
    <property type="protein sequence ID" value="XP_030849190"/>
    <property type="gene ID" value="LOC100891133"/>
</dbReference>
<dbReference type="InterPro" id="IPR019786">
    <property type="entry name" value="Zinc_finger_PHD-type_CS"/>
</dbReference>
<feature type="compositionally biased region" description="Low complexity" evidence="9">
    <location>
        <begin position="44"/>
        <end position="55"/>
    </location>
</feature>
<evidence type="ECO:0000256" key="2">
    <source>
        <dbReference type="ARBA" id="ARBA00006009"/>
    </source>
</evidence>
<evidence type="ECO:0000256" key="4">
    <source>
        <dbReference type="ARBA" id="ARBA00022723"/>
    </source>
</evidence>
<evidence type="ECO:0000256" key="5">
    <source>
        <dbReference type="ARBA" id="ARBA00022771"/>
    </source>
</evidence>
<dbReference type="AlphaFoldDB" id="A0A7M7PDL7"/>
<dbReference type="GO" id="GO:0016180">
    <property type="term" value="P:snRNA processing"/>
    <property type="evidence" value="ECO:0007669"/>
    <property type="project" value="UniProtKB-ARBA"/>
</dbReference>
<evidence type="ECO:0000256" key="1">
    <source>
        <dbReference type="ARBA" id="ARBA00004123"/>
    </source>
</evidence>
<evidence type="ECO:0000256" key="9">
    <source>
        <dbReference type="SAM" id="MobiDB-lite"/>
    </source>
</evidence>
<dbReference type="InParanoid" id="A0A7M7PDL7"/>
<dbReference type="InterPro" id="IPR019787">
    <property type="entry name" value="Znf_PHD-finger"/>
</dbReference>
<evidence type="ECO:0000256" key="3">
    <source>
        <dbReference type="ARBA" id="ARBA00016814"/>
    </source>
</evidence>
<feature type="compositionally biased region" description="Low complexity" evidence="9">
    <location>
        <begin position="317"/>
        <end position="358"/>
    </location>
</feature>
<evidence type="ECO:0000313" key="11">
    <source>
        <dbReference type="EnsemblMetazoa" id="XP_030849190"/>
    </source>
</evidence>
<dbReference type="GO" id="GO:0160240">
    <property type="term" value="P:RNA polymerase II transcription initiation surveillance"/>
    <property type="evidence" value="ECO:0007669"/>
    <property type="project" value="UniProtKB-ARBA"/>
</dbReference>
<dbReference type="GO" id="GO:0160232">
    <property type="term" value="C:INTAC complex"/>
    <property type="evidence" value="ECO:0007669"/>
    <property type="project" value="UniProtKB-ARBA"/>
</dbReference>
<name>A0A7M7PDL7_STRPU</name>
<dbReference type="InterPro" id="IPR001965">
    <property type="entry name" value="Znf_PHD"/>
</dbReference>
<evidence type="ECO:0000256" key="7">
    <source>
        <dbReference type="ARBA" id="ARBA00023242"/>
    </source>
</evidence>
<feature type="domain" description="PHD-type" evidence="10">
    <location>
        <begin position="178"/>
        <end position="234"/>
    </location>
</feature>
<sequence length="425" mass="45441">MASIELDPLFMKALALLRSKSKDSTDLLKQMLDDVLGKTTGKLSSKPASPSVPASRTEVPAKKTTVKRPAEKSSFGAALSTGDSGIAAKKPKIEPEVRQSRIQPRKPVIDDDDDDEDDDDDDDDQGEEDDDETEDEQTEEKEEKMSESSGEEDDEPEFIGKEEEKPGAAADDDEMWLGLACVVCKDLEISAGNTLIECQECHNLYHQKCHTPPVTDTDPNDPRLVWYCAQCKRNMKKMVAKKPANLPETVITTGSSSSSSSSSSSAKDQEKNQDQTSPMNLFRRADPKPSPTSTSSAQQPFGGLASYAANLTNRQHSSSSKSSSSGTSRIITSTGAKIAPSSITSRSSSTSGTSTTMSGKALKPQSVQRSTSVSQSGKWPNAPSASSAAAKAMSSSSASGKALPQTSTASAMKRLHMMKKKASKR</sequence>
<dbReference type="SMART" id="SM00249">
    <property type="entry name" value="PHD"/>
    <property type="match status" value="1"/>
</dbReference>
<protein>
    <recommendedName>
        <fullName evidence="3">Integrator complex subunit 12</fullName>
    </recommendedName>
</protein>
<feature type="region of interest" description="Disordered" evidence="9">
    <location>
        <begin position="247"/>
        <end position="301"/>
    </location>
</feature>
<keyword evidence="5 8" id="KW-0863">Zinc-finger</keyword>
<dbReference type="Gene3D" id="3.30.40.10">
    <property type="entry name" value="Zinc/RING finger domain, C3HC4 (zinc finger)"/>
    <property type="match status" value="1"/>
</dbReference>
<evidence type="ECO:0000259" key="10">
    <source>
        <dbReference type="PROSITE" id="PS50016"/>
    </source>
</evidence>
<feature type="region of interest" description="Disordered" evidence="9">
    <location>
        <begin position="313"/>
        <end position="425"/>
    </location>
</feature>
<dbReference type="FunFam" id="3.30.40.10:FF:000101">
    <property type="entry name" value="Integrator complex subunit 12"/>
    <property type="match status" value="1"/>
</dbReference>
<dbReference type="SUPFAM" id="SSF57903">
    <property type="entry name" value="FYVE/PHD zinc finger"/>
    <property type="match status" value="1"/>
</dbReference>
<feature type="compositionally biased region" description="Basic residues" evidence="9">
    <location>
        <begin position="413"/>
        <end position="425"/>
    </location>
</feature>
<dbReference type="KEGG" id="spu:100891133"/>
<dbReference type="OMA" id="RCEKTMK"/>
<dbReference type="PANTHER" id="PTHR13415:SF2">
    <property type="entry name" value="INTEGRATOR COMPLEX SUBUNIT 12"/>
    <property type="match status" value="1"/>
</dbReference>
<accession>A0A7M7PDL7</accession>
<dbReference type="InterPro" id="IPR013083">
    <property type="entry name" value="Znf_RING/FYVE/PHD"/>
</dbReference>
<dbReference type="GO" id="GO:0032039">
    <property type="term" value="C:integrator complex"/>
    <property type="evidence" value="ECO:0007669"/>
    <property type="project" value="UniProtKB-ARBA"/>
</dbReference>
<keyword evidence="7" id="KW-0539">Nucleus</keyword>
<dbReference type="Pfam" id="PF00628">
    <property type="entry name" value="PHD"/>
    <property type="match status" value="1"/>
</dbReference>
<dbReference type="CDD" id="cd15501">
    <property type="entry name" value="PHD_Int12"/>
    <property type="match status" value="1"/>
</dbReference>
<dbReference type="PANTHER" id="PTHR13415">
    <property type="entry name" value="NUCLEAR FACTOR-RELATED"/>
    <property type="match status" value="1"/>
</dbReference>
<feature type="compositionally biased region" description="Low complexity" evidence="9">
    <location>
        <begin position="255"/>
        <end position="265"/>
    </location>
</feature>
<comment type="subcellular location">
    <subcellularLocation>
        <location evidence="1">Nucleus</location>
    </subcellularLocation>
</comment>
<dbReference type="OrthoDB" id="5846437at2759"/>
<reference evidence="12" key="1">
    <citation type="submission" date="2015-02" db="EMBL/GenBank/DDBJ databases">
        <title>Genome sequencing for Strongylocentrotus purpuratus.</title>
        <authorList>
            <person name="Murali S."/>
            <person name="Liu Y."/>
            <person name="Vee V."/>
            <person name="English A."/>
            <person name="Wang M."/>
            <person name="Skinner E."/>
            <person name="Han Y."/>
            <person name="Muzny D.M."/>
            <person name="Worley K.C."/>
            <person name="Gibbs R.A."/>
        </authorList>
    </citation>
    <scope>NUCLEOTIDE SEQUENCE</scope>
</reference>
<keyword evidence="12" id="KW-1185">Reference proteome</keyword>